<dbReference type="KEGG" id="cyp:PCC8801_0732"/>
<dbReference type="InterPro" id="IPR008984">
    <property type="entry name" value="SMAD_FHA_dom_sf"/>
</dbReference>
<dbReference type="PROSITE" id="PS50006">
    <property type="entry name" value="FHA_DOMAIN"/>
    <property type="match status" value="1"/>
</dbReference>
<evidence type="ECO:0000313" key="3">
    <source>
        <dbReference type="EMBL" id="ACK64816.1"/>
    </source>
</evidence>
<dbReference type="OrthoDB" id="514712at2"/>
<dbReference type="SMART" id="SM00240">
    <property type="entry name" value="FHA"/>
    <property type="match status" value="1"/>
</dbReference>
<feature type="domain" description="FHA" evidence="2">
    <location>
        <begin position="26"/>
        <end position="74"/>
    </location>
</feature>
<organism evidence="3 4">
    <name type="scientific">Rippkaea orientalis (strain PCC 8801 / RF-1)</name>
    <name type="common">Cyanothece sp. (strain PCC 8801)</name>
    <dbReference type="NCBI Taxonomy" id="41431"/>
    <lineage>
        <taxon>Bacteria</taxon>
        <taxon>Bacillati</taxon>
        <taxon>Cyanobacteriota</taxon>
        <taxon>Cyanophyceae</taxon>
        <taxon>Oscillatoriophycideae</taxon>
        <taxon>Chroococcales</taxon>
        <taxon>Aphanothecaceae</taxon>
        <taxon>Rippkaea</taxon>
        <taxon>Rippkaea orientalis</taxon>
    </lineage>
</organism>
<dbReference type="STRING" id="41431.PCC8801_0732"/>
<feature type="compositionally biased region" description="Polar residues" evidence="1">
    <location>
        <begin position="101"/>
        <end position="119"/>
    </location>
</feature>
<dbReference type="Gene3D" id="2.60.200.20">
    <property type="match status" value="1"/>
</dbReference>
<dbReference type="Proteomes" id="UP000008204">
    <property type="component" value="Chromosome"/>
</dbReference>
<gene>
    <name evidence="3" type="ordered locus">PCC8801_0732</name>
</gene>
<feature type="compositionally biased region" description="Basic and acidic residues" evidence="1">
    <location>
        <begin position="136"/>
        <end position="151"/>
    </location>
</feature>
<dbReference type="EMBL" id="CP001287">
    <property type="protein sequence ID" value="ACK64816.1"/>
    <property type="molecule type" value="Genomic_DNA"/>
</dbReference>
<dbReference type="eggNOG" id="COG1716">
    <property type="taxonomic scope" value="Bacteria"/>
</dbReference>
<evidence type="ECO:0000259" key="2">
    <source>
        <dbReference type="PROSITE" id="PS50006"/>
    </source>
</evidence>
<feature type="region of interest" description="Disordered" evidence="1">
    <location>
        <begin position="101"/>
        <end position="151"/>
    </location>
</feature>
<dbReference type="RefSeq" id="WP_012594092.1">
    <property type="nucleotide sequence ID" value="NC_011726.1"/>
</dbReference>
<dbReference type="AlphaFoldDB" id="B7JXQ9"/>
<reference evidence="4" key="1">
    <citation type="journal article" date="2011" name="MBio">
        <title>Novel metabolic attributes of the genus Cyanothece, comprising a group of unicellular nitrogen-fixing Cyanobacteria.</title>
        <authorList>
            <person name="Bandyopadhyay A."/>
            <person name="Elvitigala T."/>
            <person name="Welsh E."/>
            <person name="Stockel J."/>
            <person name="Liberton M."/>
            <person name="Min H."/>
            <person name="Sherman L.A."/>
            <person name="Pakrasi H.B."/>
        </authorList>
    </citation>
    <scope>NUCLEOTIDE SEQUENCE [LARGE SCALE GENOMIC DNA]</scope>
    <source>
        <strain evidence="4">PCC 8801</strain>
    </source>
</reference>
<dbReference type="HOGENOM" id="CLU_132085_1_0_3"/>
<evidence type="ECO:0000313" key="4">
    <source>
        <dbReference type="Proteomes" id="UP000008204"/>
    </source>
</evidence>
<dbReference type="Pfam" id="PF00498">
    <property type="entry name" value="FHA"/>
    <property type="match status" value="1"/>
</dbReference>
<accession>B7JXQ9</accession>
<dbReference type="InterPro" id="IPR000253">
    <property type="entry name" value="FHA_dom"/>
</dbReference>
<proteinExistence type="predicted"/>
<keyword evidence="4" id="KW-1185">Reference proteome</keyword>
<evidence type="ECO:0000256" key="1">
    <source>
        <dbReference type="SAM" id="MobiDB-lite"/>
    </source>
</evidence>
<dbReference type="SUPFAM" id="SSF49879">
    <property type="entry name" value="SMAD/FHA domain"/>
    <property type="match status" value="1"/>
</dbReference>
<name>B7JXQ9_RIPO1</name>
<protein>
    <submittedName>
        <fullName evidence="3">FHA domain containing protein</fullName>
    </submittedName>
</protein>
<sequence length="151" mass="16881">MITLTLLHPSKTEPVQNWTFDQASTIRIGRSIDNEVVLYSAVVSRHHLEIRREGQEWEVVSLGTNGTYVNGKLIKTARAVDGMIVHLAATGPKIQIRFPEQASSVSENLSQSTDFSTVSPREEAMKSSKTTSQEMLVKHYGIEHQKSEDET</sequence>